<accession>X1CSS7</accession>
<name>X1CSS7_9ZZZZ</name>
<feature type="non-terminal residue" evidence="1">
    <location>
        <position position="1"/>
    </location>
</feature>
<gene>
    <name evidence="1" type="ORF">S01H4_36901</name>
</gene>
<organism evidence="1">
    <name type="scientific">marine sediment metagenome</name>
    <dbReference type="NCBI Taxonomy" id="412755"/>
    <lineage>
        <taxon>unclassified sequences</taxon>
        <taxon>metagenomes</taxon>
        <taxon>ecological metagenomes</taxon>
    </lineage>
</organism>
<dbReference type="AlphaFoldDB" id="X1CSS7"/>
<proteinExistence type="predicted"/>
<comment type="caution">
    <text evidence="1">The sequence shown here is derived from an EMBL/GenBank/DDBJ whole genome shotgun (WGS) entry which is preliminary data.</text>
</comment>
<protein>
    <submittedName>
        <fullName evidence="1">Uncharacterized protein</fullName>
    </submittedName>
</protein>
<dbReference type="EMBL" id="BART01019770">
    <property type="protein sequence ID" value="GAG96007.1"/>
    <property type="molecule type" value="Genomic_DNA"/>
</dbReference>
<evidence type="ECO:0000313" key="1">
    <source>
        <dbReference type="EMBL" id="GAG96007.1"/>
    </source>
</evidence>
<reference evidence="1" key="1">
    <citation type="journal article" date="2014" name="Front. Microbiol.">
        <title>High frequency of phylogenetically diverse reductive dehalogenase-homologous genes in deep subseafloor sedimentary metagenomes.</title>
        <authorList>
            <person name="Kawai M."/>
            <person name="Futagami T."/>
            <person name="Toyoda A."/>
            <person name="Takaki Y."/>
            <person name="Nishi S."/>
            <person name="Hori S."/>
            <person name="Arai W."/>
            <person name="Tsubouchi T."/>
            <person name="Morono Y."/>
            <person name="Uchiyama I."/>
            <person name="Ito T."/>
            <person name="Fujiyama A."/>
            <person name="Inagaki F."/>
            <person name="Takami H."/>
        </authorList>
    </citation>
    <scope>NUCLEOTIDE SEQUENCE</scope>
    <source>
        <strain evidence="1">Expedition CK06-06</strain>
    </source>
</reference>
<sequence>FADSVTEPATEYPEDSISAVRQPADKTYDGGGDIGKIC</sequence>